<evidence type="ECO:0000256" key="8">
    <source>
        <dbReference type="ARBA" id="ARBA00026081"/>
    </source>
</evidence>
<comment type="similarity">
    <text evidence="3">Belongs to the LptF/LptG family.</text>
</comment>
<evidence type="ECO:0000313" key="10">
    <source>
        <dbReference type="EMBL" id="NGY03640.1"/>
    </source>
</evidence>
<dbReference type="PANTHER" id="PTHR33529:SF2">
    <property type="entry name" value="LIPOPOLYSACCHARIDE EXPORT SYSTEM PERMEASE PROTEIN LPTG"/>
    <property type="match status" value="1"/>
</dbReference>
<feature type="transmembrane region" description="Helical" evidence="9">
    <location>
        <begin position="60"/>
        <end position="79"/>
    </location>
</feature>
<feature type="transmembrane region" description="Helical" evidence="9">
    <location>
        <begin position="100"/>
        <end position="118"/>
    </location>
</feature>
<comment type="function">
    <text evidence="1">Part of the ABC transporter complex LptBFG involved in the translocation of lipopolysaccharide (LPS) from the inner membrane to the outer membrane.</text>
</comment>
<evidence type="ECO:0000256" key="2">
    <source>
        <dbReference type="ARBA" id="ARBA00004651"/>
    </source>
</evidence>
<dbReference type="PANTHER" id="PTHR33529">
    <property type="entry name" value="SLR0882 PROTEIN-RELATED"/>
    <property type="match status" value="1"/>
</dbReference>
<dbReference type="InterPro" id="IPR005495">
    <property type="entry name" value="LptG/LptF_permease"/>
</dbReference>
<dbReference type="GO" id="GO:0015920">
    <property type="term" value="P:lipopolysaccharide transport"/>
    <property type="evidence" value="ECO:0007669"/>
    <property type="project" value="TreeGrafter"/>
</dbReference>
<evidence type="ECO:0000313" key="11">
    <source>
        <dbReference type="Proteomes" id="UP000472676"/>
    </source>
</evidence>
<protein>
    <submittedName>
        <fullName evidence="10">LptF/LptG family permease</fullName>
    </submittedName>
</protein>
<proteinExistence type="inferred from homology"/>
<gene>
    <name evidence="10" type="ORF">G7Y85_02580</name>
</gene>
<keyword evidence="4" id="KW-1003">Cell membrane</keyword>
<evidence type="ECO:0000256" key="7">
    <source>
        <dbReference type="ARBA" id="ARBA00023136"/>
    </source>
</evidence>
<accession>A0A6M2BMX5</accession>
<comment type="subunit">
    <text evidence="8">Component of the lipopolysaccharide transport and assembly complex. The LptBFG transporter is composed of two ATP-binding proteins (LptB) and two transmembrane proteins (LptF and LptG).</text>
</comment>
<dbReference type="Proteomes" id="UP000472676">
    <property type="component" value="Unassembled WGS sequence"/>
</dbReference>
<comment type="caution">
    <text evidence="10">The sequence shown here is derived from an EMBL/GenBank/DDBJ whole genome shotgun (WGS) entry which is preliminary data.</text>
</comment>
<organism evidence="10 11">
    <name type="scientific">Solimonas terrae</name>
    <dbReference type="NCBI Taxonomy" id="1396819"/>
    <lineage>
        <taxon>Bacteria</taxon>
        <taxon>Pseudomonadati</taxon>
        <taxon>Pseudomonadota</taxon>
        <taxon>Gammaproteobacteria</taxon>
        <taxon>Nevskiales</taxon>
        <taxon>Nevskiaceae</taxon>
        <taxon>Solimonas</taxon>
    </lineage>
</organism>
<evidence type="ECO:0000256" key="1">
    <source>
        <dbReference type="ARBA" id="ARBA00002265"/>
    </source>
</evidence>
<comment type="subcellular location">
    <subcellularLocation>
        <location evidence="2">Cell membrane</location>
        <topology evidence="2">Multi-pass membrane protein</topology>
    </subcellularLocation>
</comment>
<feature type="transmembrane region" description="Helical" evidence="9">
    <location>
        <begin position="307"/>
        <end position="328"/>
    </location>
</feature>
<keyword evidence="6 9" id="KW-1133">Transmembrane helix</keyword>
<dbReference type="AlphaFoldDB" id="A0A6M2BMX5"/>
<evidence type="ECO:0000256" key="5">
    <source>
        <dbReference type="ARBA" id="ARBA00022692"/>
    </source>
</evidence>
<keyword evidence="11" id="KW-1185">Reference proteome</keyword>
<keyword evidence="5 9" id="KW-0812">Transmembrane</keyword>
<dbReference type="EMBL" id="JAAMOW010000001">
    <property type="protein sequence ID" value="NGY03640.1"/>
    <property type="molecule type" value="Genomic_DNA"/>
</dbReference>
<keyword evidence="7 9" id="KW-0472">Membrane</keyword>
<reference evidence="10 11" key="1">
    <citation type="journal article" date="2014" name="Int. J. Syst. Evol. Microbiol.">
        <title>Solimonas terrae sp. nov., isolated from soil.</title>
        <authorList>
            <person name="Kim S.J."/>
            <person name="Moon J.Y."/>
            <person name="Weon H.Y."/>
            <person name="Ahn J.H."/>
            <person name="Chen W.M."/>
            <person name="Kwon S.W."/>
        </authorList>
    </citation>
    <scope>NUCLEOTIDE SEQUENCE [LARGE SCALE GENOMIC DNA]</scope>
    <source>
        <strain evidence="10 11">KIS83-12</strain>
    </source>
</reference>
<dbReference type="RefSeq" id="WP_166251226.1">
    <property type="nucleotide sequence ID" value="NZ_JAAMOW010000001.1"/>
</dbReference>
<feature type="transmembrane region" description="Helical" evidence="9">
    <location>
        <begin position="334"/>
        <end position="355"/>
    </location>
</feature>
<feature type="transmembrane region" description="Helical" evidence="9">
    <location>
        <begin position="278"/>
        <end position="295"/>
    </location>
</feature>
<evidence type="ECO:0000256" key="9">
    <source>
        <dbReference type="SAM" id="Phobius"/>
    </source>
</evidence>
<dbReference type="GO" id="GO:0043190">
    <property type="term" value="C:ATP-binding cassette (ABC) transporter complex"/>
    <property type="evidence" value="ECO:0007669"/>
    <property type="project" value="TreeGrafter"/>
</dbReference>
<evidence type="ECO:0000256" key="6">
    <source>
        <dbReference type="ARBA" id="ARBA00022989"/>
    </source>
</evidence>
<dbReference type="Pfam" id="PF03739">
    <property type="entry name" value="LptF_LptG"/>
    <property type="match status" value="1"/>
</dbReference>
<evidence type="ECO:0000256" key="3">
    <source>
        <dbReference type="ARBA" id="ARBA00007725"/>
    </source>
</evidence>
<sequence length="361" mass="38570">MKGPLASYLRRMLLGQTVGLLLALAALMQVLDLLDATTDILKRHLGLRGVLHYAALRTPAELMLAMPLAALLGALFTFYTLARRRELVAIRATGVNLRMVLIAMLPVPLLFASAQFWVADQLVPTTETALAAWWNSTTPPPGDDDAQSSGNTLWAHTGDGLAAFDRISADGRHIGGLHLYRRGADGQFAVRLEARQADWDGSRWQLAGADRLELRDDSVARTPPDSDIWQTNLRPDDLLRIDSPQPQLSSTVLIGVLAGARVGARPASYYHTALYRRFSAPLASLVMLLLALPATRAAGRSGEGGGLLLLSLGLGLLFVLVDGLLAALGDGGRVPPLLASAGAPLAFAALGLTILHRYDST</sequence>
<name>A0A6M2BMX5_9GAMM</name>
<evidence type="ECO:0000256" key="4">
    <source>
        <dbReference type="ARBA" id="ARBA00022475"/>
    </source>
</evidence>